<keyword evidence="2" id="KW-1185">Reference proteome</keyword>
<reference evidence="1 2" key="1">
    <citation type="submission" date="2014-10" db="EMBL/GenBank/DDBJ databases">
        <title>Genome sequence of Ponticoccus sp. strain UMTAT08 isolated from clonal culture of toxic dinoflagellate Alexandrium tamiyavanichii.</title>
        <authorList>
            <person name="Gan H.Y."/>
            <person name="Muhd D.-D."/>
            <person name="Mohd Noor M.E."/>
            <person name="Yeong Y.S."/>
            <person name="Usup G."/>
        </authorList>
    </citation>
    <scope>NUCLEOTIDE SEQUENCE [LARGE SCALE GENOMIC DNA]</scope>
    <source>
        <strain evidence="1 2">UMTAT08</strain>
    </source>
</reference>
<dbReference type="EMBL" id="JSUQ01000010">
    <property type="protein sequence ID" value="KHQ52809.1"/>
    <property type="molecule type" value="Genomic_DNA"/>
</dbReference>
<name>A0A0B3SQU6_9RHOB</name>
<accession>A0A0B3SQU6</accession>
<gene>
    <name evidence="1" type="ORF">OA50_02847</name>
</gene>
<organism evidence="1 2">
    <name type="scientific">Mameliella alba</name>
    <dbReference type="NCBI Taxonomy" id="561184"/>
    <lineage>
        <taxon>Bacteria</taxon>
        <taxon>Pseudomonadati</taxon>
        <taxon>Pseudomonadota</taxon>
        <taxon>Alphaproteobacteria</taxon>
        <taxon>Rhodobacterales</taxon>
        <taxon>Roseobacteraceae</taxon>
        <taxon>Mameliella</taxon>
    </lineage>
</organism>
<dbReference type="AlphaFoldDB" id="A0A0B3SQU6"/>
<dbReference type="PATRIC" id="fig|1515334.3.peg.2864"/>
<dbReference type="Proteomes" id="UP000030960">
    <property type="component" value="Unassembled WGS sequence"/>
</dbReference>
<proteinExistence type="predicted"/>
<dbReference type="InterPro" id="IPR049245">
    <property type="entry name" value="DUF6880"/>
</dbReference>
<dbReference type="OrthoDB" id="7183688at2"/>
<sequence>MLNEAERNAGFRRQVKAALAGKSGPEAITKLVDRRLSGLARARSFIEWDKARAFADDLRSLTDTLTSELGAAAPALAVDWLLRFIATHEQVFERVDESSGRVQDVYYQAIAETGDLAPRLTPAEADQLPEKIMTALGESTHGYLAEVTTAVAPHLPQDSLARWDADLKEVIAERQAEEALRVPDCWFYSMTSQWVEMRQTIARARGDLDLLVALETAKRPHMQDTLGIAAQLLEAGRSA</sequence>
<dbReference type="Pfam" id="PF21810">
    <property type="entry name" value="DUF6880"/>
    <property type="match status" value="1"/>
</dbReference>
<evidence type="ECO:0000313" key="2">
    <source>
        <dbReference type="Proteomes" id="UP000030960"/>
    </source>
</evidence>
<evidence type="ECO:0000313" key="1">
    <source>
        <dbReference type="EMBL" id="KHQ52809.1"/>
    </source>
</evidence>
<protein>
    <submittedName>
        <fullName evidence="1">Uncharacterized protein</fullName>
    </submittedName>
</protein>
<comment type="caution">
    <text evidence="1">The sequence shown here is derived from an EMBL/GenBank/DDBJ whole genome shotgun (WGS) entry which is preliminary data.</text>
</comment>